<dbReference type="SUPFAM" id="SSF81383">
    <property type="entry name" value="F-box domain"/>
    <property type="match status" value="1"/>
</dbReference>
<comment type="caution">
    <text evidence="2">The sequence shown here is derived from an EMBL/GenBank/DDBJ whole genome shotgun (WGS) entry which is preliminary data.</text>
</comment>
<gene>
    <name evidence="2" type="ORF">ODALV1_LOCUS27681</name>
</gene>
<dbReference type="Pfam" id="PF12937">
    <property type="entry name" value="F-box-like"/>
    <property type="match status" value="1"/>
</dbReference>
<proteinExistence type="predicted"/>
<dbReference type="EMBL" id="CAXLJM020000124">
    <property type="protein sequence ID" value="CAL8139090.1"/>
    <property type="molecule type" value="Genomic_DNA"/>
</dbReference>
<evidence type="ECO:0000313" key="2">
    <source>
        <dbReference type="EMBL" id="CAL8139090.1"/>
    </source>
</evidence>
<protein>
    <recommendedName>
        <fullName evidence="1">F-box domain-containing protein</fullName>
    </recommendedName>
</protein>
<evidence type="ECO:0000313" key="3">
    <source>
        <dbReference type="Proteomes" id="UP001642540"/>
    </source>
</evidence>
<feature type="domain" description="F-box" evidence="1">
    <location>
        <begin position="14"/>
        <end position="45"/>
    </location>
</feature>
<reference evidence="2 3" key="1">
    <citation type="submission" date="2024-08" db="EMBL/GenBank/DDBJ databases">
        <authorList>
            <person name="Cucini C."/>
            <person name="Frati F."/>
        </authorList>
    </citation>
    <scope>NUCLEOTIDE SEQUENCE [LARGE SCALE GENOMIC DNA]</scope>
</reference>
<accession>A0ABP1RYR5</accession>
<keyword evidence="3" id="KW-1185">Reference proteome</keyword>
<sequence>MDLVTPKAPEEIFPLEVWDLILDQLISSSDLINCNQVCKAWRKLLELKQTTFFMPKVFPILYKYLETVEDDEDENKEEKEETITTILKMRLVSHGWKEAVDSYLQNNHPVNEFSFEDLTLEDIGNDELVPYSPYQFGVGGDVTSGSIAKLESFLGKGFSPDINPFITREVCYCGNVDNELDQRRLNTAFKNMLEAFGSHIWTCELISRTHTNRARFYKLVGSFLRLMPNLRSLQLRYYGSICNGRRRTNSEREELDMLLKNEPLPRLEHLTILEMMHVPYPLSVGLLETNGHLQNLAIHNGDFDDDVLLPDYIANVHIPNLKLLRFPWCEQNLCCVFHL</sequence>
<dbReference type="InterPro" id="IPR001810">
    <property type="entry name" value="F-box_dom"/>
</dbReference>
<evidence type="ECO:0000259" key="1">
    <source>
        <dbReference type="Pfam" id="PF12937"/>
    </source>
</evidence>
<organism evidence="2 3">
    <name type="scientific">Orchesella dallaii</name>
    <dbReference type="NCBI Taxonomy" id="48710"/>
    <lineage>
        <taxon>Eukaryota</taxon>
        <taxon>Metazoa</taxon>
        <taxon>Ecdysozoa</taxon>
        <taxon>Arthropoda</taxon>
        <taxon>Hexapoda</taxon>
        <taxon>Collembola</taxon>
        <taxon>Entomobryomorpha</taxon>
        <taxon>Entomobryoidea</taxon>
        <taxon>Orchesellidae</taxon>
        <taxon>Orchesellinae</taxon>
        <taxon>Orchesella</taxon>
    </lineage>
</organism>
<name>A0ABP1RYR5_9HEXA</name>
<dbReference type="Proteomes" id="UP001642540">
    <property type="component" value="Unassembled WGS sequence"/>
</dbReference>
<dbReference type="InterPro" id="IPR036047">
    <property type="entry name" value="F-box-like_dom_sf"/>
</dbReference>